<comment type="caution">
    <text evidence="4">The sequence shown here is derived from an EMBL/GenBank/DDBJ whole genome shotgun (WGS) entry which is preliminary data.</text>
</comment>
<feature type="compositionally biased region" description="Polar residues" evidence="1">
    <location>
        <begin position="870"/>
        <end position="890"/>
    </location>
</feature>
<evidence type="ECO:0000256" key="2">
    <source>
        <dbReference type="SAM" id="Phobius"/>
    </source>
</evidence>
<feature type="transmembrane region" description="Helical" evidence="2">
    <location>
        <begin position="713"/>
        <end position="737"/>
    </location>
</feature>
<reference evidence="4" key="1">
    <citation type="submission" date="2021-11" db="EMBL/GenBank/DDBJ databases">
        <title>Description of Mycoplasma bradburyaesp. nov.from sea birds: a tribute to a great mycoplasmologist.</title>
        <authorList>
            <person name="Ramirez A.S."/>
            <person name="Poveda C."/>
            <person name="Suarez-Perez A."/>
            <person name="Rosales R.S."/>
            <person name="Dijkman R."/>
            <person name="Feberwee A."/>
            <person name="Spergser J."/>
            <person name="Szostak M.P."/>
            <person name="Ressel L."/>
            <person name="Calabuig P."/>
            <person name="Catania S."/>
            <person name="Gobbo F."/>
            <person name="Timofte D."/>
            <person name="Poveda J.B."/>
        </authorList>
    </citation>
    <scope>NUCLEOTIDE SEQUENCE</scope>
    <source>
        <strain evidence="4">T264</strain>
    </source>
</reference>
<dbReference type="InterPro" id="IPR045839">
    <property type="entry name" value="MGP3_C"/>
</dbReference>
<keyword evidence="2" id="KW-1133">Transmembrane helix</keyword>
<sequence>MKQLSKRFTKLNKSNLIKILVSIFFVIFISLGLTKIFISNNQNNNQIQATNLNNKTALVEQNNSYDDLKTTNNTYVQNSKNDYFALTQTGVKKLDVFGNVYYSYNYGKDFINYQTVDFVANNLKPDYYYLLIKNPIVNITGNNLSTISISSPAYVLELKDENNSLKIIKKFQLNPYRFSRDLASLFIKVGFEPKLSKNPTNDEIINNKNYALGLLDRPTNSSILNNISYYYYNSISRLAFINNRLAVFGSNDIVSLWFYLFDVNKTDDNVLDNNKNLINIYPRLFATTNLNWSLGNYNNSEHTKTTQFVVNNIKLYTPAYFITGINVIKQKLIDQNNPENQNQTSIYSLHLGLIPAPIIKINETNHKFSHIISSTYYSSTNTNYSNIFISGAISQSKVVEITNNFSTVNEFFSASYSIKLYTNVLNKPDQANTLSQYAYHYSVQEDQSDNKINGYPNLIGILILRSQIIGFIFSGDTYTLHTDSIYNLLDDETSMSGFDYITNIILYKAIWWISFYNPTTSTTWVNQINTNISITNDEVLLINYSEIYRTTKSGLAFLILVLNDNAFYLFRDLDNLIESDLIYLDRANQKYIKADFFNNGVPVFDNKPDSKGSSLWGTVNFKPASYLVEQKLNTMNAYDIVNNDFIINKLYDYQPGKINWAPRVVTNVINDNKFVISFEFPYFDGNYYKTDQILKNLEFPSFEYNNLKASPVYLVPTIVLSIIVSVILLLAFIFLIIMQILKTKKVSLQLFTNANNKIDKLNDSVNIIYQKIETKLYNPQTDRNRLTGKFNKPNDHLNIGNNQTRMINNNQRIINPQFQRPNNYNHFNNPQFFNQRQNPTRGYYPPNNQQAFNQASRMNHTTAHGFRNNPPRSNQGFNNQTRQVNNTSFYQADKTRKIN</sequence>
<gene>
    <name evidence="4" type="ORF">LNO71_02940</name>
</gene>
<feature type="transmembrane region" description="Helical" evidence="2">
    <location>
        <begin position="16"/>
        <end position="38"/>
    </location>
</feature>
<name>A0AAW6HS65_9MOLU</name>
<feature type="region of interest" description="Disordered" evidence="1">
    <location>
        <begin position="861"/>
        <end position="899"/>
    </location>
</feature>
<dbReference type="Proteomes" id="UP001216384">
    <property type="component" value="Unassembled WGS sequence"/>
</dbReference>
<evidence type="ECO:0000313" key="4">
    <source>
        <dbReference type="EMBL" id="MDC4183588.1"/>
    </source>
</evidence>
<keyword evidence="2" id="KW-0812">Transmembrane</keyword>
<protein>
    <submittedName>
        <fullName evidence="4">Cytadherence protein C</fullName>
    </submittedName>
</protein>
<organism evidence="4 5">
    <name type="scientific">Mycoplasma bradburyae</name>
    <dbReference type="NCBI Taxonomy" id="2963128"/>
    <lineage>
        <taxon>Bacteria</taxon>
        <taxon>Bacillati</taxon>
        <taxon>Mycoplasmatota</taxon>
        <taxon>Mollicutes</taxon>
        <taxon>Mycoplasmataceae</taxon>
        <taxon>Mycoplasma</taxon>
    </lineage>
</organism>
<proteinExistence type="predicted"/>
<accession>A0AAW6HS65</accession>
<dbReference type="RefSeq" id="WP_272404054.1">
    <property type="nucleotide sequence ID" value="NZ_JAJHZP010000015.1"/>
</dbReference>
<feature type="domain" description="Mgp-operon protein 3 C-terminal" evidence="3">
    <location>
        <begin position="597"/>
        <end position="709"/>
    </location>
</feature>
<evidence type="ECO:0000313" key="5">
    <source>
        <dbReference type="Proteomes" id="UP001216384"/>
    </source>
</evidence>
<keyword evidence="2" id="KW-0472">Membrane</keyword>
<dbReference type="AlphaFoldDB" id="A0AAW6HS65"/>
<evidence type="ECO:0000256" key="1">
    <source>
        <dbReference type="SAM" id="MobiDB-lite"/>
    </source>
</evidence>
<dbReference type="EMBL" id="JAJHZP010000015">
    <property type="protein sequence ID" value="MDC4183588.1"/>
    <property type="molecule type" value="Genomic_DNA"/>
</dbReference>
<evidence type="ECO:0000259" key="3">
    <source>
        <dbReference type="Pfam" id="PF19342"/>
    </source>
</evidence>
<dbReference type="Pfam" id="PF19342">
    <property type="entry name" value="MGP3_C"/>
    <property type="match status" value="1"/>
</dbReference>